<feature type="domain" description="Methionyl/Leucyl tRNA synthetase" evidence="12">
    <location>
        <begin position="125"/>
        <end position="323"/>
    </location>
</feature>
<feature type="transmembrane region" description="Helical" evidence="11">
    <location>
        <begin position="303"/>
        <end position="322"/>
    </location>
</feature>
<dbReference type="SUPFAM" id="SSF57770">
    <property type="entry name" value="Methionyl-tRNA synthetase (MetRS), Zn-domain"/>
    <property type="match status" value="1"/>
</dbReference>
<feature type="domain" description="Methionyl/Leucyl tRNA synthetase" evidence="12">
    <location>
        <begin position="387"/>
        <end position="495"/>
    </location>
</feature>
<evidence type="ECO:0000256" key="4">
    <source>
        <dbReference type="ARBA" id="ARBA00022741"/>
    </source>
</evidence>
<dbReference type="Gene3D" id="3.40.50.620">
    <property type="entry name" value="HUPs"/>
    <property type="match status" value="2"/>
</dbReference>
<keyword evidence="11" id="KW-0812">Transmembrane</keyword>
<dbReference type="InterPro" id="IPR015413">
    <property type="entry name" value="Methionyl/Leucyl_tRNA_Synth"/>
</dbReference>
<dbReference type="SUPFAM" id="SSF52374">
    <property type="entry name" value="Nucleotidylyl transferase"/>
    <property type="match status" value="1"/>
</dbReference>
<evidence type="ECO:0000259" key="12">
    <source>
        <dbReference type="Pfam" id="PF09334"/>
    </source>
</evidence>
<comment type="caution">
    <text evidence="13">The sequence shown here is derived from an EMBL/GenBank/DDBJ whole genome shotgun (WGS) entry which is preliminary data.</text>
</comment>
<dbReference type="EMBL" id="LGUB01000001">
    <property type="protein sequence ID" value="KRH95281.1"/>
    <property type="molecule type" value="Genomic_DNA"/>
</dbReference>
<dbReference type="GO" id="GO:0010494">
    <property type="term" value="C:cytoplasmic stress granule"/>
    <property type="evidence" value="ECO:0007669"/>
    <property type="project" value="EnsemblFungi"/>
</dbReference>
<dbReference type="InterPro" id="IPR014729">
    <property type="entry name" value="Rossmann-like_a/b/a_fold"/>
</dbReference>
<evidence type="ECO:0000256" key="2">
    <source>
        <dbReference type="ARBA" id="ARBA00012838"/>
    </source>
</evidence>
<evidence type="ECO:0000256" key="8">
    <source>
        <dbReference type="ARBA" id="ARBA00030904"/>
    </source>
</evidence>
<organism evidence="13 14">
    <name type="scientific">Pseudoloma neurophilia</name>
    <dbReference type="NCBI Taxonomy" id="146866"/>
    <lineage>
        <taxon>Eukaryota</taxon>
        <taxon>Fungi</taxon>
        <taxon>Fungi incertae sedis</taxon>
        <taxon>Microsporidia</taxon>
        <taxon>Pseudoloma</taxon>
    </lineage>
</organism>
<comment type="catalytic activity">
    <reaction evidence="9">
        <text>tRNA(Met) + L-methionine + ATP = L-methionyl-tRNA(Met) + AMP + diphosphate</text>
        <dbReference type="Rhea" id="RHEA:13481"/>
        <dbReference type="Rhea" id="RHEA-COMP:9667"/>
        <dbReference type="Rhea" id="RHEA-COMP:9698"/>
        <dbReference type="ChEBI" id="CHEBI:30616"/>
        <dbReference type="ChEBI" id="CHEBI:33019"/>
        <dbReference type="ChEBI" id="CHEBI:57844"/>
        <dbReference type="ChEBI" id="CHEBI:78442"/>
        <dbReference type="ChEBI" id="CHEBI:78530"/>
        <dbReference type="ChEBI" id="CHEBI:456215"/>
        <dbReference type="EC" id="6.1.1.10"/>
    </reaction>
</comment>
<dbReference type="GO" id="GO:0017101">
    <property type="term" value="C:aminoacyl-tRNA synthetase multienzyme complex"/>
    <property type="evidence" value="ECO:0007669"/>
    <property type="project" value="TreeGrafter"/>
</dbReference>
<dbReference type="GO" id="GO:0017102">
    <property type="term" value="C:methionyl glutamyl tRNA synthetase complex"/>
    <property type="evidence" value="ECO:0007669"/>
    <property type="project" value="EnsemblFungi"/>
</dbReference>
<evidence type="ECO:0000256" key="10">
    <source>
        <dbReference type="RuleBase" id="RU363039"/>
    </source>
</evidence>
<dbReference type="PROSITE" id="PS00178">
    <property type="entry name" value="AA_TRNA_LIGASE_I"/>
    <property type="match status" value="1"/>
</dbReference>
<evidence type="ECO:0000313" key="13">
    <source>
        <dbReference type="EMBL" id="KRH95281.1"/>
    </source>
</evidence>
<dbReference type="GO" id="GO:1990825">
    <property type="term" value="F:sequence-specific mRNA binding"/>
    <property type="evidence" value="ECO:0007669"/>
    <property type="project" value="EnsemblFungi"/>
</dbReference>
<dbReference type="Gene3D" id="2.170.220.10">
    <property type="match status" value="1"/>
</dbReference>
<keyword evidence="14" id="KW-1185">Reference proteome</keyword>
<dbReference type="SUPFAM" id="SSF47323">
    <property type="entry name" value="Anticodon-binding domain of a subclass of class I aminoacyl-tRNA synthetases"/>
    <property type="match status" value="1"/>
</dbReference>
<dbReference type="AlphaFoldDB" id="A0A0R0M893"/>
<evidence type="ECO:0000256" key="1">
    <source>
        <dbReference type="ARBA" id="ARBA00005594"/>
    </source>
</evidence>
<dbReference type="PRINTS" id="PR01041">
    <property type="entry name" value="TRNASYNTHMET"/>
</dbReference>
<name>A0A0R0M893_9MICR</name>
<dbReference type="GO" id="GO:0004825">
    <property type="term" value="F:methionine-tRNA ligase activity"/>
    <property type="evidence" value="ECO:0007669"/>
    <property type="project" value="UniProtKB-EC"/>
</dbReference>
<keyword evidence="4 10" id="KW-0547">Nucleotide-binding</keyword>
<evidence type="ECO:0000256" key="7">
    <source>
        <dbReference type="ARBA" id="ARBA00023146"/>
    </source>
</evidence>
<accession>A0A0R0M893</accession>
<keyword evidence="3 10" id="KW-0436">Ligase</keyword>
<dbReference type="InterPro" id="IPR033911">
    <property type="entry name" value="MetRS_core"/>
</dbReference>
<evidence type="ECO:0000313" key="14">
    <source>
        <dbReference type="Proteomes" id="UP000051530"/>
    </source>
</evidence>
<dbReference type="InterPro" id="IPR001412">
    <property type="entry name" value="aa-tRNA-synth_I_CS"/>
</dbReference>
<dbReference type="InterPro" id="IPR009080">
    <property type="entry name" value="tRNAsynth_Ia_anticodon-bd"/>
</dbReference>
<keyword evidence="5 10" id="KW-0067">ATP-binding</keyword>
<dbReference type="OrthoDB" id="5844513at2759"/>
<keyword evidence="7 10" id="KW-0030">Aminoacyl-tRNA synthetase</keyword>
<dbReference type="GO" id="GO:0005829">
    <property type="term" value="C:cytosol"/>
    <property type="evidence" value="ECO:0007669"/>
    <property type="project" value="TreeGrafter"/>
</dbReference>
<keyword evidence="11" id="KW-1133">Transmembrane helix</keyword>
<dbReference type="GO" id="GO:0006431">
    <property type="term" value="P:methionyl-tRNA aminoacylation"/>
    <property type="evidence" value="ECO:0007669"/>
    <property type="project" value="EnsemblFungi"/>
</dbReference>
<sequence>MSQKDKMDSTNTEKKKILITAALPYVNNSPHLGNIIGSVLSADIYSRYIRKTHETIFICGTDDFGTATEITAKKANVSCQQVNKENKDVLLKVFQWFDLKFDYFGGTSELIKNCPILAGHSKETQILKNETAALEEEFKKVSISNEFKTAVAFSPHARVVQAIYNKIKDTRIEKDTMTQFYCSKCEMFLADRYLTGTCKKCNIFGVQGDQCDACGQLLKNEDILNPECTICKNEPHLKDTEHYFLKLQDFTNKIQSYYDLYSENWTKNATDITLTWLQKDLHNRCITRDLKWGVPVPGSDKVFYVWFDAVIGYISFFFCYVASLKNSHPKVTSFTDETCTSEEPAISIERTKSQIEGQSAILGSSNIVDGTDPTLWDDYDRLKKLFDSYELVQFMGKDNVPFHTIIFPVITDSIAKKLSVTEYLLFENKKFSKSKKIGLFGVDLIENEFGESDLWRYYLCKIRPENKDSNFSVDDFLLSISELQNNFCNLCNRVLQYIVKKNQSVVRYRSIENIKTDEQKTRDNQFITEISDFLEEYKSKMDAIELRNGLKICGKISQSCNIFLQESFSKKSDKLNVFSLVFSVIRLLSELYEPFTPSICKKLKEYCKIERISLNKLEIIHDHIIEKEIGLLMKPFDEETIAKFEKMRV</sequence>
<dbReference type="Proteomes" id="UP000051530">
    <property type="component" value="Unassembled WGS sequence"/>
</dbReference>
<evidence type="ECO:0000256" key="9">
    <source>
        <dbReference type="ARBA" id="ARBA00047364"/>
    </source>
</evidence>
<feature type="domain" description="Methionyl/Leucyl tRNA synthetase" evidence="12">
    <location>
        <begin position="17"/>
        <end position="109"/>
    </location>
</feature>
<dbReference type="PANTHER" id="PTHR45765:SF1">
    <property type="entry name" value="METHIONINE--TRNA LIGASE, CYTOPLASMIC"/>
    <property type="match status" value="1"/>
</dbReference>
<proteinExistence type="inferred from homology"/>
<evidence type="ECO:0000256" key="6">
    <source>
        <dbReference type="ARBA" id="ARBA00022917"/>
    </source>
</evidence>
<dbReference type="PANTHER" id="PTHR45765">
    <property type="entry name" value="METHIONINE--TRNA LIGASE"/>
    <property type="match status" value="1"/>
</dbReference>
<evidence type="ECO:0000256" key="11">
    <source>
        <dbReference type="SAM" id="Phobius"/>
    </source>
</evidence>
<protein>
    <recommendedName>
        <fullName evidence="2">methionine--tRNA ligase</fullName>
        <ecNumber evidence="2">6.1.1.10</ecNumber>
    </recommendedName>
    <alternativeName>
        <fullName evidence="8">Methionyl-tRNA synthetase</fullName>
    </alternativeName>
</protein>
<comment type="similarity">
    <text evidence="1 10">Belongs to the class-I aminoacyl-tRNA synthetase family.</text>
</comment>
<dbReference type="Gene3D" id="1.10.730.10">
    <property type="entry name" value="Isoleucyl-tRNA Synthetase, Domain 1"/>
    <property type="match status" value="1"/>
</dbReference>
<keyword evidence="6 10" id="KW-0648">Protein biosynthesis</keyword>
<reference evidence="13 14" key="1">
    <citation type="submission" date="2015-07" db="EMBL/GenBank/DDBJ databases">
        <title>The genome of Pseudoloma neurophilia, a relevant intracellular parasite of the zebrafish.</title>
        <authorList>
            <person name="Ndikumana S."/>
            <person name="Pelin A."/>
            <person name="Sanders J."/>
            <person name="Corradi N."/>
        </authorList>
    </citation>
    <scope>NUCLEOTIDE SEQUENCE [LARGE SCALE GENOMIC DNA]</scope>
    <source>
        <strain evidence="13 14">MK1</strain>
    </source>
</reference>
<keyword evidence="11" id="KW-0472">Membrane</keyword>
<dbReference type="EC" id="6.1.1.10" evidence="2"/>
<evidence type="ECO:0000256" key="5">
    <source>
        <dbReference type="ARBA" id="ARBA00022840"/>
    </source>
</evidence>
<dbReference type="GO" id="GO:0005524">
    <property type="term" value="F:ATP binding"/>
    <property type="evidence" value="ECO:0007669"/>
    <property type="project" value="UniProtKB-KW"/>
</dbReference>
<evidence type="ECO:0000256" key="3">
    <source>
        <dbReference type="ARBA" id="ARBA00022598"/>
    </source>
</evidence>
<dbReference type="InterPro" id="IPR023458">
    <property type="entry name" value="Met-tRNA_ligase_1"/>
</dbReference>
<dbReference type="VEuPathDB" id="MicrosporidiaDB:M153_10008200"/>
<dbReference type="InterPro" id="IPR029038">
    <property type="entry name" value="MetRS_Zn"/>
</dbReference>
<gene>
    <name evidence="13" type="ORF">M153_10008200</name>
</gene>
<dbReference type="Pfam" id="PF09334">
    <property type="entry name" value="tRNA-synt_1g"/>
    <property type="match status" value="3"/>
</dbReference>